<dbReference type="KEGG" id="spii:G7077_09675"/>
<gene>
    <name evidence="2" type="ORF">G7077_09675</name>
</gene>
<evidence type="ECO:0000313" key="3">
    <source>
        <dbReference type="Proteomes" id="UP000503222"/>
    </source>
</evidence>
<dbReference type="Proteomes" id="UP000503222">
    <property type="component" value="Chromosome"/>
</dbReference>
<dbReference type="SUPFAM" id="SSF53448">
    <property type="entry name" value="Nucleotide-diphospho-sugar transferases"/>
    <property type="match status" value="1"/>
</dbReference>
<dbReference type="EMBL" id="CP049869">
    <property type="protein sequence ID" value="QIK79125.1"/>
    <property type="molecule type" value="Genomic_DNA"/>
</dbReference>
<keyword evidence="2" id="KW-0808">Transferase</keyword>
<evidence type="ECO:0000313" key="2">
    <source>
        <dbReference type="EMBL" id="QIK79125.1"/>
    </source>
</evidence>
<reference evidence="2 3" key="1">
    <citation type="submission" date="2020-03" db="EMBL/GenBank/DDBJ databases">
        <title>Sphingomonas sp. nov., isolated from fish.</title>
        <authorList>
            <person name="Hyun D.-W."/>
            <person name="Bae J.-W."/>
        </authorList>
    </citation>
    <scope>NUCLEOTIDE SEQUENCE [LARGE SCALE GENOMIC DNA]</scope>
    <source>
        <strain evidence="2 3">HDW15B</strain>
    </source>
</reference>
<keyword evidence="3" id="KW-1185">Reference proteome</keyword>
<dbReference type="RefSeq" id="WP_166411516.1">
    <property type="nucleotide sequence ID" value="NZ_CP049869.1"/>
</dbReference>
<sequence>MQTQQVRLAICILARNEAKNIGKTLTHLAEQSLFADRSYAIEVHVVANGCTDNTALEAADRGKTFAARNAILNVHDIRQGGKSRAWNLAVHELLRAMNLSSSWMRISNSLTVAS</sequence>
<dbReference type="InterPro" id="IPR029044">
    <property type="entry name" value="Nucleotide-diphossugar_trans"/>
</dbReference>
<feature type="domain" description="Glycosyltransferase 2-like" evidence="1">
    <location>
        <begin position="10"/>
        <end position="90"/>
    </location>
</feature>
<evidence type="ECO:0000259" key="1">
    <source>
        <dbReference type="Pfam" id="PF00535"/>
    </source>
</evidence>
<name>A0A6G7YQV5_9SPHN</name>
<dbReference type="Gene3D" id="3.90.550.10">
    <property type="entry name" value="Spore Coat Polysaccharide Biosynthesis Protein SpsA, Chain A"/>
    <property type="match status" value="1"/>
</dbReference>
<accession>A0A6G7YQV5</accession>
<organism evidence="2 3">
    <name type="scientific">Sphingomonas piscis</name>
    <dbReference type="NCBI Taxonomy" id="2714943"/>
    <lineage>
        <taxon>Bacteria</taxon>
        <taxon>Pseudomonadati</taxon>
        <taxon>Pseudomonadota</taxon>
        <taxon>Alphaproteobacteria</taxon>
        <taxon>Sphingomonadales</taxon>
        <taxon>Sphingomonadaceae</taxon>
        <taxon>Sphingomonas</taxon>
    </lineage>
</organism>
<dbReference type="Pfam" id="PF00535">
    <property type="entry name" value="Glycos_transf_2"/>
    <property type="match status" value="1"/>
</dbReference>
<protein>
    <submittedName>
        <fullName evidence="2">Glycosyltransferase</fullName>
    </submittedName>
</protein>
<dbReference type="GO" id="GO:0016740">
    <property type="term" value="F:transferase activity"/>
    <property type="evidence" value="ECO:0007669"/>
    <property type="project" value="UniProtKB-KW"/>
</dbReference>
<dbReference type="InterPro" id="IPR001173">
    <property type="entry name" value="Glyco_trans_2-like"/>
</dbReference>
<proteinExistence type="predicted"/>
<dbReference type="AlphaFoldDB" id="A0A6G7YQV5"/>